<comment type="caution">
    <text evidence="5">The sequence shown here is derived from an EMBL/GenBank/DDBJ whole genome shotgun (WGS) entry which is preliminary data.</text>
</comment>
<dbReference type="InterPro" id="IPR018900">
    <property type="entry name" value="Curli_CsgE"/>
</dbReference>
<proteinExistence type="predicted"/>
<feature type="signal peptide" evidence="4">
    <location>
        <begin position="1"/>
        <end position="22"/>
    </location>
</feature>
<keyword evidence="6" id="KW-1185">Reference proteome</keyword>
<protein>
    <recommendedName>
        <fullName evidence="2">Curli production assembly/transport component CsgE</fullName>
    </recommendedName>
</protein>
<dbReference type="Pfam" id="PF10627">
    <property type="entry name" value="CsgE"/>
    <property type="match status" value="1"/>
</dbReference>
<feature type="chain" id="PRO_5045047059" description="Curli production assembly/transport component CsgE" evidence="4">
    <location>
        <begin position="23"/>
        <end position="147"/>
    </location>
</feature>
<accession>A0ABR9BYI8</accession>
<keyword evidence="3 4" id="KW-0732">Signal</keyword>
<reference evidence="5 6" key="1">
    <citation type="journal article" date="2020" name="FEMS Microbiol. Ecol.">
        <title>Temporal dynamics of bacterial communities during seed development and maturation.</title>
        <authorList>
            <person name="Chesneau G."/>
            <person name="Torres-Cortes G."/>
            <person name="Briand M."/>
            <person name="Darrasse A."/>
            <person name="Preveaux A."/>
            <person name="Marais C."/>
            <person name="Jacques M.A."/>
            <person name="Shade A."/>
            <person name="Barret M."/>
        </authorList>
    </citation>
    <scope>NUCLEOTIDE SEQUENCE [LARGE SCALE GENOMIC DNA]</scope>
    <source>
        <strain evidence="5 6">CFBP13599</strain>
    </source>
</reference>
<organism evidence="5 6">
    <name type="scientific">Pseudomonas coleopterorum</name>
    <dbReference type="NCBI Taxonomy" id="1605838"/>
    <lineage>
        <taxon>Bacteria</taxon>
        <taxon>Pseudomonadati</taxon>
        <taxon>Pseudomonadota</taxon>
        <taxon>Gammaproteobacteria</taxon>
        <taxon>Pseudomonadales</taxon>
        <taxon>Pseudomonadaceae</taxon>
        <taxon>Pseudomonas</taxon>
    </lineage>
</organism>
<gene>
    <name evidence="5" type="ORF">IFT38_11545</name>
</gene>
<dbReference type="Proteomes" id="UP000620025">
    <property type="component" value="Unassembled WGS sequence"/>
</dbReference>
<evidence type="ECO:0000256" key="4">
    <source>
        <dbReference type="SAM" id="SignalP"/>
    </source>
</evidence>
<sequence>MNSKHLTWVVIFLLCLDIPAFAETHVTPSPDVTSTRLLNRAEVAGLVVGQTVTMNGRAFYDGFASAWAELDEAGRFNVSILERPTARLGSQMFIDYGNKRMVQIALPTNRSQIPDISAGIAAQVYEGILKYQVAQVLGEPDLARDEL</sequence>
<evidence type="ECO:0000256" key="3">
    <source>
        <dbReference type="ARBA" id="ARBA00022729"/>
    </source>
</evidence>
<evidence type="ECO:0000313" key="6">
    <source>
        <dbReference type="Proteomes" id="UP000620025"/>
    </source>
</evidence>
<evidence type="ECO:0000256" key="1">
    <source>
        <dbReference type="ARBA" id="ARBA00003989"/>
    </source>
</evidence>
<evidence type="ECO:0000256" key="2">
    <source>
        <dbReference type="ARBA" id="ARBA00014024"/>
    </source>
</evidence>
<dbReference type="RefSeq" id="WP_192067742.1">
    <property type="nucleotide sequence ID" value="NZ_JACYWY010000003.1"/>
</dbReference>
<name>A0ABR9BYI8_9PSED</name>
<evidence type="ECO:0000313" key="5">
    <source>
        <dbReference type="EMBL" id="MBD8770170.1"/>
    </source>
</evidence>
<dbReference type="EMBL" id="JACYWZ010000004">
    <property type="protein sequence ID" value="MBD8770170.1"/>
    <property type="molecule type" value="Genomic_DNA"/>
</dbReference>
<comment type="function">
    <text evidence="1">May be involved in the biogenesis of curli organelles.</text>
</comment>